<dbReference type="Proteomes" id="UP001329151">
    <property type="component" value="Chromosome"/>
</dbReference>
<dbReference type="RefSeq" id="WP_130557300.1">
    <property type="nucleotide sequence ID" value="NZ_AP028947.1"/>
</dbReference>
<proteinExistence type="predicted"/>
<dbReference type="AlphaFoldDB" id="A0AA86J5D7"/>
<gene>
    <name evidence="1" type="ORF">RGQ30_31400</name>
</gene>
<dbReference type="EMBL" id="AP028947">
    <property type="protein sequence ID" value="BET27639.1"/>
    <property type="molecule type" value="Genomic_DNA"/>
</dbReference>
<evidence type="ECO:0000313" key="2">
    <source>
        <dbReference type="Proteomes" id="UP001329151"/>
    </source>
</evidence>
<accession>A0AA86J5D7</accession>
<evidence type="ECO:0000313" key="1">
    <source>
        <dbReference type="EMBL" id="BET27639.1"/>
    </source>
</evidence>
<name>A0AA86J5D7_9BURK</name>
<organism evidence="1 2">
    <name type="scientific">Limnobacter thiooxidans</name>
    <dbReference type="NCBI Taxonomy" id="131080"/>
    <lineage>
        <taxon>Bacteria</taxon>
        <taxon>Pseudomonadati</taxon>
        <taxon>Pseudomonadota</taxon>
        <taxon>Betaproteobacteria</taxon>
        <taxon>Burkholderiales</taxon>
        <taxon>Burkholderiaceae</taxon>
        <taxon>Limnobacter</taxon>
    </lineage>
</organism>
<protein>
    <submittedName>
        <fullName evidence="1">Uncharacterized protein</fullName>
    </submittedName>
</protein>
<keyword evidence="2" id="KW-1185">Reference proteome</keyword>
<reference evidence="1 2" key="1">
    <citation type="submission" date="2023-10" db="EMBL/GenBank/DDBJ databases">
        <title>Complete Genome Sequence of Limnobacter thiooxidans CS-K2T, Isolated from freshwater lake sediments in Bavaria, Germany.</title>
        <authorList>
            <person name="Naruki M."/>
            <person name="Watanabe A."/>
            <person name="Warashina T."/>
            <person name="Morita T."/>
            <person name="Arakawa K."/>
        </authorList>
    </citation>
    <scope>NUCLEOTIDE SEQUENCE [LARGE SCALE GENOMIC DNA]</scope>
    <source>
        <strain evidence="1 2">CS-K2</strain>
    </source>
</reference>
<dbReference type="KEGG" id="lto:RGQ30_31400"/>
<sequence>MTIRAPYHVMHSTPYKAYSFEREVLFETLGACWALSSRNVSGLFAMQLQIDLSRVQLLYGVPSTNLPEPLLFQLLTVFQSRPRNGQPVGLRHIEHNALELIEDMNEADFLNFTTGFQDAVNQILEPLDCWTQECRQAYLALKYYGLNLIETGLKDCKFKRTYADLLVNFLHTTQRIFLQDSKTSSYYF</sequence>